<reference evidence="9 10" key="1">
    <citation type="submission" date="2019-08" db="EMBL/GenBank/DDBJ databases">
        <title>Bradyrhizobium hipponensis sp. nov., a rhizobium isolated from a Lupinus angustifolius root nodule in Tunisia.</title>
        <authorList>
            <person name="Off K."/>
            <person name="Rejili M."/>
            <person name="Mars M."/>
            <person name="Brachmann A."/>
            <person name="Marin M."/>
        </authorList>
    </citation>
    <scope>NUCLEOTIDE SEQUENCE [LARGE SCALE GENOMIC DNA]</scope>
    <source>
        <strain evidence="9 10">CTAW11</strain>
    </source>
</reference>
<comment type="similarity">
    <text evidence="2">Belongs to the transposase 11 family.</text>
</comment>
<feature type="domain" description="Transposase InsH N-terminal" evidence="8">
    <location>
        <begin position="16"/>
        <end position="114"/>
    </location>
</feature>
<name>A0A5S4W150_9BRAD</name>
<keyword evidence="5" id="KW-0233">DNA recombination</keyword>
<dbReference type="AlphaFoldDB" id="A0A5S4W150"/>
<proteinExistence type="inferred from homology"/>
<evidence type="ECO:0000313" key="10">
    <source>
        <dbReference type="Proteomes" id="UP000324853"/>
    </source>
</evidence>
<dbReference type="InterPro" id="IPR008490">
    <property type="entry name" value="Transposase_InsH_N"/>
</dbReference>
<evidence type="ECO:0000256" key="1">
    <source>
        <dbReference type="ARBA" id="ARBA00003544"/>
    </source>
</evidence>
<keyword evidence="3" id="KW-0815">Transposition</keyword>
<comment type="caution">
    <text evidence="9">The sequence shown here is derived from an EMBL/GenBank/DDBJ whole genome shotgun (WGS) entry which is preliminary data.</text>
</comment>
<feature type="compositionally biased region" description="Basic and acidic residues" evidence="6">
    <location>
        <begin position="180"/>
        <end position="194"/>
    </location>
</feature>
<evidence type="ECO:0000256" key="4">
    <source>
        <dbReference type="ARBA" id="ARBA00023125"/>
    </source>
</evidence>
<dbReference type="Proteomes" id="UP000324853">
    <property type="component" value="Unassembled WGS sequence"/>
</dbReference>
<dbReference type="RefSeq" id="WP_148756232.1">
    <property type="nucleotide sequence ID" value="NZ_VSSR01000088.1"/>
</dbReference>
<evidence type="ECO:0000313" key="9">
    <source>
        <dbReference type="EMBL" id="TYL72209.1"/>
    </source>
</evidence>
<dbReference type="Pfam" id="PF01609">
    <property type="entry name" value="DDE_Tnp_1"/>
    <property type="match status" value="1"/>
</dbReference>
<feature type="domain" description="Transposase IS4-like" evidence="7">
    <location>
        <begin position="210"/>
        <end position="354"/>
    </location>
</feature>
<dbReference type="GO" id="GO:0006313">
    <property type="term" value="P:DNA transposition"/>
    <property type="evidence" value="ECO:0007669"/>
    <property type="project" value="InterPro"/>
</dbReference>
<feature type="region of interest" description="Disordered" evidence="6">
    <location>
        <begin position="161"/>
        <end position="206"/>
    </location>
</feature>
<dbReference type="GO" id="GO:0003677">
    <property type="term" value="F:DNA binding"/>
    <property type="evidence" value="ECO:0007669"/>
    <property type="project" value="UniProtKB-KW"/>
</dbReference>
<dbReference type="PANTHER" id="PTHR35604">
    <property type="entry name" value="TRANSPOSASE INSH FOR INSERTION SEQUENCE ELEMENT IS5A-RELATED"/>
    <property type="match status" value="1"/>
</dbReference>
<keyword evidence="10" id="KW-1185">Reference proteome</keyword>
<evidence type="ECO:0000256" key="6">
    <source>
        <dbReference type="SAM" id="MobiDB-lite"/>
    </source>
</evidence>
<comment type="function">
    <text evidence="1">Involved in the transposition of the insertion sequence IS5.</text>
</comment>
<dbReference type="PANTHER" id="PTHR35604:SF2">
    <property type="entry name" value="TRANSPOSASE INSH FOR INSERTION SEQUENCE ELEMENT IS5A-RELATED"/>
    <property type="match status" value="1"/>
</dbReference>
<dbReference type="EMBL" id="VSSR01000088">
    <property type="protein sequence ID" value="TYL72209.1"/>
    <property type="molecule type" value="Genomic_DNA"/>
</dbReference>
<dbReference type="NCBIfam" id="NF033581">
    <property type="entry name" value="transpos_IS5_4"/>
    <property type="match status" value="1"/>
</dbReference>
<sequence length="365" mass="41058">MRGADQRSEGIFSYVRLEQRVPADHPLRAIRDLADAALKDLSRDFARLYARHGRPSIPPERLLRALLLQAFYTVRSERQLMEQLDYNLLFRWFVGLSMDDQVWDATVFCKNRDRLLDGDIAAKFFVTVLNLPQVRGLLSSEHFSVDGTLIEAWASMKSFVPKDGGDPPSGKQSGSGQGRNVERDFHGEKRKNDTHSSTTDPDARLFRKGAGKEAKLCHMGHLMMENRNGLIVDARLTEANGTAERTTALDMIEDNAKPGSTVGADKNYDTADFVAGCRERGCTPHVSQNDTNRRSAIDARTTRHPGYRISTIKRKRIEEPFGWIKTVGGLRKTRHRGRGLVEWFFVLTAAAYNLVRIPKMLAATG</sequence>
<accession>A0A5S4W150</accession>
<evidence type="ECO:0000259" key="8">
    <source>
        <dbReference type="Pfam" id="PF05598"/>
    </source>
</evidence>
<dbReference type="GO" id="GO:0004803">
    <property type="term" value="F:transposase activity"/>
    <property type="evidence" value="ECO:0007669"/>
    <property type="project" value="InterPro"/>
</dbReference>
<dbReference type="Pfam" id="PF05598">
    <property type="entry name" value="DUF772"/>
    <property type="match status" value="1"/>
</dbReference>
<keyword evidence="4" id="KW-0238">DNA-binding</keyword>
<gene>
    <name evidence="9" type="ORF">FXB38_39065</name>
</gene>
<organism evidence="9 10">
    <name type="scientific">Bradyrhizobium cytisi</name>
    <dbReference type="NCBI Taxonomy" id="515489"/>
    <lineage>
        <taxon>Bacteria</taxon>
        <taxon>Pseudomonadati</taxon>
        <taxon>Pseudomonadota</taxon>
        <taxon>Alphaproteobacteria</taxon>
        <taxon>Hyphomicrobiales</taxon>
        <taxon>Nitrobacteraceae</taxon>
        <taxon>Bradyrhizobium</taxon>
    </lineage>
</organism>
<dbReference type="InterPro" id="IPR002559">
    <property type="entry name" value="Transposase_11"/>
</dbReference>
<protein>
    <submittedName>
        <fullName evidence="9">IS5 family transposase</fullName>
    </submittedName>
</protein>
<evidence type="ECO:0000256" key="2">
    <source>
        <dbReference type="ARBA" id="ARBA00010075"/>
    </source>
</evidence>
<evidence type="ECO:0000256" key="3">
    <source>
        <dbReference type="ARBA" id="ARBA00022578"/>
    </source>
</evidence>
<dbReference type="OrthoDB" id="9774608at2"/>
<dbReference type="InterPro" id="IPR047959">
    <property type="entry name" value="Transpos_IS5"/>
</dbReference>
<evidence type="ECO:0000256" key="5">
    <source>
        <dbReference type="ARBA" id="ARBA00023172"/>
    </source>
</evidence>
<evidence type="ECO:0000259" key="7">
    <source>
        <dbReference type="Pfam" id="PF01609"/>
    </source>
</evidence>